<name>X6M0B7_RETFI</name>
<comment type="caution">
    <text evidence="1">The sequence shown here is derived from an EMBL/GenBank/DDBJ whole genome shotgun (WGS) entry which is preliminary data.</text>
</comment>
<sequence length="156" mass="16362">MGPQGQHRSAMGIIIFAKEKSAKANTLEKKKKKGDCRIFVTGAVYGCYGNWSTGGVSNGGFLCADNYEVCPSASRASSLGLVSGTCGSFENDKAFFATLESSKGDLNCNNDNGTGQDDIWGCANNPTPSPSYNCFSGCGPLVSYFSNQCGAQTGWC</sequence>
<accession>X6M0B7</accession>
<proteinExistence type="predicted"/>
<organism evidence="1 2">
    <name type="scientific">Reticulomyxa filosa</name>
    <dbReference type="NCBI Taxonomy" id="46433"/>
    <lineage>
        <taxon>Eukaryota</taxon>
        <taxon>Sar</taxon>
        <taxon>Rhizaria</taxon>
        <taxon>Retaria</taxon>
        <taxon>Foraminifera</taxon>
        <taxon>Monothalamids</taxon>
        <taxon>Reticulomyxidae</taxon>
        <taxon>Reticulomyxa</taxon>
    </lineage>
</organism>
<gene>
    <name evidence="1" type="ORF">RFI_30064</name>
</gene>
<evidence type="ECO:0000313" key="2">
    <source>
        <dbReference type="Proteomes" id="UP000023152"/>
    </source>
</evidence>
<reference evidence="1 2" key="1">
    <citation type="journal article" date="2013" name="Curr. Biol.">
        <title>The Genome of the Foraminiferan Reticulomyxa filosa.</title>
        <authorList>
            <person name="Glockner G."/>
            <person name="Hulsmann N."/>
            <person name="Schleicher M."/>
            <person name="Noegel A.A."/>
            <person name="Eichinger L."/>
            <person name="Gallinger C."/>
            <person name="Pawlowski J."/>
            <person name="Sierra R."/>
            <person name="Euteneuer U."/>
            <person name="Pillet L."/>
            <person name="Moustafa A."/>
            <person name="Platzer M."/>
            <person name="Groth M."/>
            <person name="Szafranski K."/>
            <person name="Schliwa M."/>
        </authorList>
    </citation>
    <scope>NUCLEOTIDE SEQUENCE [LARGE SCALE GENOMIC DNA]</scope>
</reference>
<protein>
    <submittedName>
        <fullName evidence="1">Uncharacterized protein</fullName>
    </submittedName>
</protein>
<dbReference type="EMBL" id="ASPP01026257">
    <property type="protein sequence ID" value="ETO07329.1"/>
    <property type="molecule type" value="Genomic_DNA"/>
</dbReference>
<dbReference type="Proteomes" id="UP000023152">
    <property type="component" value="Unassembled WGS sequence"/>
</dbReference>
<keyword evidence="2" id="KW-1185">Reference proteome</keyword>
<dbReference type="AlphaFoldDB" id="X6M0B7"/>
<evidence type="ECO:0000313" key="1">
    <source>
        <dbReference type="EMBL" id="ETO07329.1"/>
    </source>
</evidence>